<gene>
    <name evidence="1" type="ORF">N482_20670</name>
</gene>
<dbReference type="PATRIC" id="fig|1365253.3.peg.5098"/>
<dbReference type="EMBL" id="AUXT01000217">
    <property type="protein sequence ID" value="KZN41275.1"/>
    <property type="molecule type" value="Genomic_DNA"/>
</dbReference>
<dbReference type="Proteomes" id="UP000076587">
    <property type="component" value="Unassembled WGS sequence"/>
</dbReference>
<dbReference type="AlphaFoldDB" id="A0A166Y299"/>
<evidence type="ECO:0000313" key="1">
    <source>
        <dbReference type="EMBL" id="KZN41275.1"/>
    </source>
</evidence>
<sequence>MKLKLLATSGMLLLASDMVFALDPVRIMKMTLSAHLLVLVVTNGL</sequence>
<organism evidence="1 2">
    <name type="scientific">Pseudoalteromonas luteoviolacea NCIMB 1942</name>
    <dbReference type="NCBI Taxonomy" id="1365253"/>
    <lineage>
        <taxon>Bacteria</taxon>
        <taxon>Pseudomonadati</taxon>
        <taxon>Pseudomonadota</taxon>
        <taxon>Gammaproteobacteria</taxon>
        <taxon>Alteromonadales</taxon>
        <taxon>Pseudoalteromonadaceae</taxon>
        <taxon>Pseudoalteromonas</taxon>
    </lineage>
</organism>
<proteinExistence type="predicted"/>
<comment type="caution">
    <text evidence="1">The sequence shown here is derived from an EMBL/GenBank/DDBJ whole genome shotgun (WGS) entry which is preliminary data.</text>
</comment>
<reference evidence="1 2" key="1">
    <citation type="submission" date="2013-07" db="EMBL/GenBank/DDBJ databases">
        <title>Comparative Genomic and Metabolomic Analysis of Twelve Strains of Pseudoalteromonas luteoviolacea.</title>
        <authorList>
            <person name="Vynne N.G."/>
            <person name="Mansson M."/>
            <person name="Gram L."/>
        </authorList>
    </citation>
    <scope>NUCLEOTIDE SEQUENCE [LARGE SCALE GENOMIC DNA]</scope>
    <source>
        <strain evidence="1 2">NCIMB 1942</strain>
    </source>
</reference>
<dbReference type="RefSeq" id="WP_231100920.1">
    <property type="nucleotide sequence ID" value="NZ_AUXT01000217.1"/>
</dbReference>
<protein>
    <submittedName>
        <fullName evidence="1">Uncharacterized protein</fullName>
    </submittedName>
</protein>
<accession>A0A166Y299</accession>
<name>A0A166Y299_9GAMM</name>
<evidence type="ECO:0000313" key="2">
    <source>
        <dbReference type="Proteomes" id="UP000076587"/>
    </source>
</evidence>